<organism evidence="3 4">
    <name type="scientific">Pendulispora albinea</name>
    <dbReference type="NCBI Taxonomy" id="2741071"/>
    <lineage>
        <taxon>Bacteria</taxon>
        <taxon>Pseudomonadati</taxon>
        <taxon>Myxococcota</taxon>
        <taxon>Myxococcia</taxon>
        <taxon>Myxococcales</taxon>
        <taxon>Sorangiineae</taxon>
        <taxon>Pendulisporaceae</taxon>
        <taxon>Pendulispora</taxon>
    </lineage>
</organism>
<evidence type="ECO:0000256" key="1">
    <source>
        <dbReference type="ARBA" id="ARBA00022441"/>
    </source>
</evidence>
<dbReference type="InterPro" id="IPR015915">
    <property type="entry name" value="Kelch-typ_b-propeller"/>
</dbReference>
<sequence length="302" mass="31779">MGDTWLFDGSSWVAFQGAGPPRRSDSPAMATLRGKAVLFGGAIRAEGGPIIGPDGGRFHTEIADDTWVFDGIVWIHVAAKPAPPGRDSAVMSTLDGKLVLFGGQDRNAAPPAFVDTWTFDLAGFATGWIKQTTSAWPVSPVSASMAPLQGKLVLFGGSSDAPQGSTWIYDGASWAKLDVSGPPGRFGASMAALENRLVLFGGFDKSAFKNLDDTWTFDGTTWARVEGPGPSARTHAVMAPLNGKLVLFGGFDGRDQNDTWTFDGKRWAKHDVPGPPGRWCAAMTGIQPPVAASAGSARAATR</sequence>
<dbReference type="EMBL" id="CP089984">
    <property type="protein sequence ID" value="WXB19623.1"/>
    <property type="molecule type" value="Genomic_DNA"/>
</dbReference>
<evidence type="ECO:0000256" key="2">
    <source>
        <dbReference type="ARBA" id="ARBA00022737"/>
    </source>
</evidence>
<keyword evidence="2" id="KW-0677">Repeat</keyword>
<name>A0ABZ2MAU1_9BACT</name>
<accession>A0ABZ2MAU1</accession>
<dbReference type="Pfam" id="PF24681">
    <property type="entry name" value="Kelch_KLHDC2_KLHL20_DRC7"/>
    <property type="match status" value="1"/>
</dbReference>
<evidence type="ECO:0008006" key="5">
    <source>
        <dbReference type="Google" id="ProtNLM"/>
    </source>
</evidence>
<protein>
    <recommendedName>
        <fullName evidence="5">Galactose oxidase</fullName>
    </recommendedName>
</protein>
<evidence type="ECO:0000313" key="4">
    <source>
        <dbReference type="Proteomes" id="UP001370348"/>
    </source>
</evidence>
<dbReference type="RefSeq" id="WP_394829228.1">
    <property type="nucleotide sequence ID" value="NZ_CP089984.1"/>
</dbReference>
<dbReference type="PANTHER" id="PTHR46093:SF18">
    <property type="entry name" value="FIBRONECTIN TYPE-III DOMAIN-CONTAINING PROTEIN"/>
    <property type="match status" value="1"/>
</dbReference>
<keyword evidence="4" id="KW-1185">Reference proteome</keyword>
<keyword evidence="1" id="KW-0880">Kelch repeat</keyword>
<dbReference type="SUPFAM" id="SSF117281">
    <property type="entry name" value="Kelch motif"/>
    <property type="match status" value="1"/>
</dbReference>
<evidence type="ECO:0000313" key="3">
    <source>
        <dbReference type="EMBL" id="WXB19623.1"/>
    </source>
</evidence>
<dbReference type="Proteomes" id="UP001370348">
    <property type="component" value="Chromosome"/>
</dbReference>
<dbReference type="Gene3D" id="2.120.10.80">
    <property type="entry name" value="Kelch-type beta propeller"/>
    <property type="match status" value="2"/>
</dbReference>
<reference evidence="3 4" key="1">
    <citation type="submission" date="2021-12" db="EMBL/GenBank/DDBJ databases">
        <title>Discovery of the Pendulisporaceae a myxobacterial family with distinct sporulation behavior and unique specialized metabolism.</title>
        <authorList>
            <person name="Garcia R."/>
            <person name="Popoff A."/>
            <person name="Bader C.D."/>
            <person name="Loehr J."/>
            <person name="Walesch S."/>
            <person name="Walt C."/>
            <person name="Boldt J."/>
            <person name="Bunk B."/>
            <person name="Haeckl F.J.F.P.J."/>
            <person name="Gunesch A.P."/>
            <person name="Birkelbach J."/>
            <person name="Nuebel U."/>
            <person name="Pietschmann T."/>
            <person name="Bach T."/>
            <person name="Mueller R."/>
        </authorList>
    </citation>
    <scope>NUCLEOTIDE SEQUENCE [LARGE SCALE GENOMIC DNA]</scope>
    <source>
        <strain evidence="3 4">MSr11954</strain>
    </source>
</reference>
<gene>
    <name evidence="3" type="ORF">LZC94_20645</name>
</gene>
<dbReference type="PANTHER" id="PTHR46093">
    <property type="entry name" value="ACYL-COA-BINDING DOMAIN-CONTAINING PROTEIN 5"/>
    <property type="match status" value="1"/>
</dbReference>
<proteinExistence type="predicted"/>